<evidence type="ECO:0000256" key="1">
    <source>
        <dbReference type="SAM" id="SignalP"/>
    </source>
</evidence>
<dbReference type="EMBL" id="JAALHA020000034">
    <property type="protein sequence ID" value="MDR9900465.1"/>
    <property type="molecule type" value="Genomic_DNA"/>
</dbReference>
<evidence type="ECO:0000313" key="3">
    <source>
        <dbReference type="Proteomes" id="UP000667802"/>
    </source>
</evidence>
<evidence type="ECO:0000313" key="2">
    <source>
        <dbReference type="EMBL" id="MDR9900465.1"/>
    </source>
</evidence>
<accession>A0AAP5IID9</accession>
<proteinExistence type="predicted"/>
<organism evidence="2 3">
    <name type="scientific">Aetokthonos hydrillicola Thurmond2011</name>
    <dbReference type="NCBI Taxonomy" id="2712845"/>
    <lineage>
        <taxon>Bacteria</taxon>
        <taxon>Bacillati</taxon>
        <taxon>Cyanobacteriota</taxon>
        <taxon>Cyanophyceae</taxon>
        <taxon>Nostocales</taxon>
        <taxon>Hapalosiphonaceae</taxon>
        <taxon>Aetokthonos</taxon>
    </lineage>
</organism>
<keyword evidence="1" id="KW-0732">Signal</keyword>
<comment type="caution">
    <text evidence="2">The sequence shown here is derived from an EMBL/GenBank/DDBJ whole genome shotgun (WGS) entry which is preliminary data.</text>
</comment>
<keyword evidence="3" id="KW-1185">Reference proteome</keyword>
<dbReference type="Proteomes" id="UP000667802">
    <property type="component" value="Unassembled WGS sequence"/>
</dbReference>
<reference evidence="3" key="1">
    <citation type="journal article" date="2021" name="Science">
        <title>Hunting the eagle killer: A cyanobacterial neurotoxin causes vacuolar myelinopathy.</title>
        <authorList>
            <person name="Breinlinger S."/>
            <person name="Phillips T.J."/>
            <person name="Haram B.N."/>
            <person name="Mares J."/>
            <person name="Martinez Yerena J.A."/>
            <person name="Hrouzek P."/>
            <person name="Sobotka R."/>
            <person name="Henderson W.M."/>
            <person name="Schmieder P."/>
            <person name="Williams S.M."/>
            <person name="Lauderdale J.D."/>
            <person name="Wilde H.D."/>
            <person name="Gerrin W."/>
            <person name="Kust A."/>
            <person name="Washington J.W."/>
            <person name="Wagner C."/>
            <person name="Geier B."/>
            <person name="Liebeke M."/>
            <person name="Enke H."/>
            <person name="Niedermeyer T.H.J."/>
            <person name="Wilde S.B."/>
        </authorList>
    </citation>
    <scope>NUCLEOTIDE SEQUENCE [LARGE SCALE GENOMIC DNA]</scope>
    <source>
        <strain evidence="3">Thurmond2011</strain>
    </source>
</reference>
<dbReference type="AlphaFoldDB" id="A0AAP5IID9"/>
<dbReference type="RefSeq" id="WP_208351160.1">
    <property type="nucleotide sequence ID" value="NZ_JAALHA020000034.1"/>
</dbReference>
<name>A0AAP5IID9_9CYAN</name>
<protein>
    <submittedName>
        <fullName evidence="2">Uncharacterized protein</fullName>
    </submittedName>
</protein>
<feature type="signal peptide" evidence="1">
    <location>
        <begin position="1"/>
        <end position="19"/>
    </location>
</feature>
<feature type="chain" id="PRO_5042831349" evidence="1">
    <location>
        <begin position="20"/>
        <end position="169"/>
    </location>
</feature>
<gene>
    <name evidence="2" type="ORF">G7B40_038850</name>
</gene>
<sequence>MKKLIKFVSAICLVVSAIAYNKPASAEQIPLPTEQWQVVLHDSGNNILSVDKGTITRLGNFTGFWTQTISPIGNVAISRIYTVGDCSSGVFQALWEQQANWQGKIIANNKVNNSVTPDKLLLNAVCQNPAQEDQVFPDQIVQKALSDSLAKNSPTTAGLFSRNRNYVFK</sequence>